<dbReference type="GO" id="GO:0000981">
    <property type="term" value="F:DNA-binding transcription factor activity, RNA polymerase II-specific"/>
    <property type="evidence" value="ECO:0007669"/>
    <property type="project" value="InterPro"/>
</dbReference>
<feature type="compositionally biased region" description="Pro residues" evidence="3">
    <location>
        <begin position="2223"/>
        <end position="2232"/>
    </location>
</feature>
<evidence type="ECO:0000256" key="2">
    <source>
        <dbReference type="ARBA" id="ARBA00023242"/>
    </source>
</evidence>
<feature type="compositionally biased region" description="Low complexity" evidence="3">
    <location>
        <begin position="2063"/>
        <end position="2077"/>
    </location>
</feature>
<dbReference type="KEGG" id="rsx:RhiXN_00031"/>
<dbReference type="GeneID" id="67022313"/>
<feature type="compositionally biased region" description="Gly residues" evidence="3">
    <location>
        <begin position="2172"/>
        <end position="2183"/>
    </location>
</feature>
<feature type="region of interest" description="Disordered" evidence="3">
    <location>
        <begin position="2218"/>
        <end position="2240"/>
    </location>
</feature>
<comment type="subcellular location">
    <subcellularLocation>
        <location evidence="1">Nucleus</location>
    </subcellularLocation>
</comment>
<dbReference type="InterPro" id="IPR021858">
    <property type="entry name" value="Fun_TF"/>
</dbReference>
<feature type="region of interest" description="Disordered" evidence="3">
    <location>
        <begin position="2168"/>
        <end position="2201"/>
    </location>
</feature>
<feature type="domain" description="Zn(2)-C6 fungal-type" evidence="4">
    <location>
        <begin position="1972"/>
        <end position="1999"/>
    </location>
</feature>
<sequence length="2415" mass="268598">MNLPDTDADLSSPPSSIISFLRGRSYTIELGCGNHAIDARGFHISNSQGSYYRHISAPILAHATAFGTYPIDYWLLHMRKKCDEAKPHCLRCQKSNIQCPGYVYVTNLNKPTRPRKLRTFPAPRTLAGQILLTTYQHILFPNPQQQKSQLRDQTSVRHQLAVSETPGNSLDAPPMMHDNTLSDDVDLSNPWVFLSSFSGSLQQTSNNLDSLLGVDPKPINPEPITTLPDISNDAPMTLGQASLLDALLGLEQPSNSTVQHPPNTGSPFDPNSTSTEDDNLISDDEDSEGVISIISRVPVLDKTAEGNALPYVLQSYATWIRRMAFDPIRMVRIARDFVFGQFAGGEESRWLVTLLADIGSRIANFEITDGTYDPAISILQNTVIRRLGTVRSIPSTNGSELVQALDAALETIMINFFVSPLSDVVALREEAAPIFGQLCPNTSISLPALFVHPLVCLRQYAHVDIFLSVVMDLPTMFRYDTVVGDSQTPGSSQLTFDVSGENGIQWLHGIPDPLVLLFAKFKSMREDGLIPSAEVVKYYEHEINNLQPFQSPSSDPILVIMRCLVHECWKQVAHIYLYMALCGDSANTPRVRQVFKRFLKLMLRVKPGRFPDEFLILHFALIAPATKRQRDHSAWMDKMLFDPTRVADKTRDYIIRHYHESEGSRQIVMLIANILKSIAFNPSLDPDYSCKALALERLIRRSLAQVANRPLNPSREVDAREARKGLYHTIEFFAASRFAPVQMSLNVLREAAPVFRRALSGPLNEYVHLPTALLHPEPNIRNYPLMDIVYSMVTGLPTNVKYNTVWYPGATGYALLVDDQGHLGMSWLNGLPNQLIVVLARINALSEDDGTDSDIEMVYEIEESLRTLYKEIGDHSRLLHPTNKLRVAVPRAWCQVAYIYLYLSVCGADASDARVVCAQQEIMRIINSCEPSLNLDVHLCVCMIFAGVVTSNPDERSTILTRLFNLPENTLFDSGVRAGIQSLQDVWARADVESRPAEWNDYRLAAVRVADEDADSDPEHIEAVICGQPVLDYNLESNSLPFVLHSYAIWMRRTVFDPSRAASKTRDYVVRHFAESEQSRCRTILIANIFRSIGTNPAFDSSYLPKLSMLRTAVQGNLIDAAKRKTNPSREVQSRESIRALEQTLELIAASRYDAFHACLGLMREAAMVFRRACPEPMDQRVHLPSVLMHPNANMRHFPVMDVYFSMITGLPTILKYDTSLRTPVDASVLYIDNHLGLSWLYGQPDQITLILARINSLYQDYGSSVDPGVVREIERGVEDFKVNSGSSPDPSLLVMRLVVQECWRQVAYIYLYMTLCSADALDSRVRAAQRKIMKLATDAKPSATLDMHLATCIAVAGVATFRPAERKVILARLRGLPECSIPESGFSTCVRVLGEVWSRTDRENRAARPHGPTNRVSCAVRVRCKLSPNRTIYPHLAIIPLHISSLSRTEHTAGDPRLSSVGTSLAASPAHVASSSLGVTHQILHSDDLFPPYFISRPPEHNNQAIQWSPVQCLGSLDAFPTMHQEPIGSFPVLDDLFSCQMFPDDDPKFSSDFIQQPTLFAHGNFVDFSTQQQEHGIWDGCKVPGPDQDLSSERHNAFVGPGMSLGQNSLYHALMSLEHTSDESNPHSPTAAHSTTHSPDSTKSPSHADDTTELEYSNEDPDGIEISVCGSLTSGIGSDTGPLLFVLQSSVIAFSANYKPMLFALAKEVRETLVHSTGSLYSGTSFLSLHLTLEVNLFFLTGPVHEGLRFMNDIAPVLRRMCSNTMSQYIHLPSLLDHPDHNYDATTYPQGRAPGYTEPVGAWLTGQPSELTLILARISSLHGIRHRHRPVHRRRNRVRYSRLQTRSWTSAEPSRTIVRLVVLESWRQVGYINLYMRLCGETALGPRVQAAQRRLMKLITHTKPGQKGVFHLGPCLEIAGLVTSRPDERRQILQRLQSLPHSRMESFLKHGIHVLHDIWARTDAEGRPARQKKCDETRPACRRCKTAGIECSGYTDPAYLRYSAPEYSRPKHLRTVSRDGSSATASASRYAAGPLTPDASDSSVYGRPWCASAPPPPPLPSSSSSSLSASASVSANYKPPRPKQIGRTARDPITYTAPSFPGLFSDQWSDAPFFGPAPSYARIEEVDCDEVGVVGSTSRVDVQGSVPDGIVVQAPTPPHEPLDLPAVPGTGTGADSGGGAAGRSLAPRSWQKRARTPMTSGQASLYDALFSLARPGEDYYNPPPPPPNPTWTPALRNSGESLLTPLTEGGLERRLYSVSDYSDDGDREDPEDPEGVKAIMLRSLPLDCNVKSNTLPFMLESYAIWIARMIFDPLRVAAVGRYYVFRQYELGETTQLRMLLVSHFARTVARSTDYDLNNLPSLVRFRDHMSESYHTANALSTRNRSRELDLNTAARAFSHSYEVRIQIDTFSNN</sequence>
<proteinExistence type="predicted"/>
<dbReference type="EMBL" id="CP059661">
    <property type="protein sequence ID" value="QRW18625.1"/>
    <property type="molecule type" value="Genomic_DNA"/>
</dbReference>
<dbReference type="GO" id="GO:0000976">
    <property type="term" value="F:transcription cis-regulatory region binding"/>
    <property type="evidence" value="ECO:0007669"/>
    <property type="project" value="TreeGrafter"/>
</dbReference>
<dbReference type="InterPro" id="IPR001138">
    <property type="entry name" value="Zn2Cys6_DnaBD"/>
</dbReference>
<evidence type="ECO:0000313" key="6">
    <source>
        <dbReference type="Proteomes" id="UP000650533"/>
    </source>
</evidence>
<evidence type="ECO:0000313" key="5">
    <source>
        <dbReference type="EMBL" id="QRW18625.1"/>
    </source>
</evidence>
<dbReference type="Proteomes" id="UP000650533">
    <property type="component" value="Chromosome 4"/>
</dbReference>
<feature type="compositionally biased region" description="Polar residues" evidence="3">
    <location>
        <begin position="253"/>
        <end position="274"/>
    </location>
</feature>
<keyword evidence="2" id="KW-0539">Nucleus</keyword>
<feature type="compositionally biased region" description="Acidic residues" evidence="3">
    <location>
        <begin position="1653"/>
        <end position="1664"/>
    </location>
</feature>
<protein>
    <submittedName>
        <fullName evidence="5">Fungal specific transcription factor domain</fullName>
    </submittedName>
</protein>
<evidence type="ECO:0000256" key="1">
    <source>
        <dbReference type="ARBA" id="ARBA00004123"/>
    </source>
</evidence>
<feature type="region of interest" description="Disordered" evidence="3">
    <location>
        <begin position="2013"/>
        <end position="2041"/>
    </location>
</feature>
<feature type="compositionally biased region" description="Polar residues" evidence="3">
    <location>
        <begin position="1628"/>
        <end position="1647"/>
    </location>
</feature>
<dbReference type="GO" id="GO:0005634">
    <property type="term" value="C:nucleus"/>
    <property type="evidence" value="ECO:0007669"/>
    <property type="project" value="UniProtKB-SubCell"/>
</dbReference>
<feature type="compositionally biased region" description="Low complexity" evidence="3">
    <location>
        <begin position="2023"/>
        <end position="2034"/>
    </location>
</feature>
<dbReference type="PANTHER" id="PTHR37534:SF7">
    <property type="entry name" value="TRANSCRIPTIONAL ACTIVATOR PROTEIN UGA3"/>
    <property type="match status" value="1"/>
</dbReference>
<dbReference type="GO" id="GO:0008270">
    <property type="term" value="F:zinc ion binding"/>
    <property type="evidence" value="ECO:0007669"/>
    <property type="project" value="InterPro"/>
</dbReference>
<gene>
    <name evidence="5" type="ORF">RhiXN_00031</name>
</gene>
<feature type="region of interest" description="Disordered" evidence="3">
    <location>
        <begin position="1621"/>
        <end position="1664"/>
    </location>
</feature>
<dbReference type="Pfam" id="PF00172">
    <property type="entry name" value="Zn_clus"/>
    <property type="match status" value="1"/>
</dbReference>
<reference evidence="5" key="1">
    <citation type="submission" date="2020-05" db="EMBL/GenBank/DDBJ databases">
        <title>Evolutionary and genomic comparisons of hybrid uninucleate and nonhybrid Rhizoctonia fungi.</title>
        <authorList>
            <person name="Li C."/>
            <person name="Chen X."/>
        </authorList>
    </citation>
    <scope>NUCLEOTIDE SEQUENCE</scope>
    <source>
        <strain evidence="5">AG-1 IA</strain>
    </source>
</reference>
<evidence type="ECO:0000256" key="3">
    <source>
        <dbReference type="SAM" id="MobiDB-lite"/>
    </source>
</evidence>
<accession>A0A8H8NSC5</accession>
<dbReference type="CDD" id="cd00067">
    <property type="entry name" value="GAL4"/>
    <property type="match status" value="2"/>
</dbReference>
<feature type="region of interest" description="Disordered" evidence="3">
    <location>
        <begin position="2055"/>
        <end position="2094"/>
    </location>
</feature>
<dbReference type="RefSeq" id="XP_043178862.1">
    <property type="nucleotide sequence ID" value="XM_043319850.1"/>
</dbReference>
<dbReference type="GO" id="GO:0045944">
    <property type="term" value="P:positive regulation of transcription by RNA polymerase II"/>
    <property type="evidence" value="ECO:0007669"/>
    <property type="project" value="TreeGrafter"/>
</dbReference>
<name>A0A8H8NSC5_9AGAM</name>
<feature type="region of interest" description="Disordered" evidence="3">
    <location>
        <begin position="253"/>
        <end position="283"/>
    </location>
</feature>
<dbReference type="Pfam" id="PF11951">
    <property type="entry name" value="Fungal_trans_2"/>
    <property type="match status" value="3"/>
</dbReference>
<evidence type="ECO:0000259" key="4">
    <source>
        <dbReference type="Pfam" id="PF00172"/>
    </source>
</evidence>
<dbReference type="PANTHER" id="PTHR37534">
    <property type="entry name" value="TRANSCRIPTIONAL ACTIVATOR PROTEIN UGA3"/>
    <property type="match status" value="1"/>
</dbReference>
<organism evidence="5 6">
    <name type="scientific">Rhizoctonia solani</name>
    <dbReference type="NCBI Taxonomy" id="456999"/>
    <lineage>
        <taxon>Eukaryota</taxon>
        <taxon>Fungi</taxon>
        <taxon>Dikarya</taxon>
        <taxon>Basidiomycota</taxon>
        <taxon>Agaricomycotina</taxon>
        <taxon>Agaricomycetes</taxon>
        <taxon>Cantharellales</taxon>
        <taxon>Ceratobasidiaceae</taxon>
        <taxon>Rhizoctonia</taxon>
    </lineage>
</organism>